<keyword evidence="3" id="KW-1185">Reference proteome</keyword>
<proteinExistence type="inferred from homology"/>
<dbReference type="Pfam" id="PF01177">
    <property type="entry name" value="Asp_Glu_race"/>
    <property type="match status" value="1"/>
</dbReference>
<comment type="caution">
    <text evidence="2">The sequence shown here is derived from an EMBL/GenBank/DDBJ whole genome shotgun (WGS) entry which is preliminary data.</text>
</comment>
<evidence type="ECO:0000313" key="2">
    <source>
        <dbReference type="EMBL" id="MBB2173586.1"/>
    </source>
</evidence>
<protein>
    <submittedName>
        <fullName evidence="2">Asp/Glu racemase</fullName>
    </submittedName>
</protein>
<dbReference type="RefSeq" id="WP_182980086.1">
    <property type="nucleotide sequence ID" value="NZ_BAABGB010000057.1"/>
</dbReference>
<dbReference type="Gene3D" id="3.40.50.12500">
    <property type="match status" value="1"/>
</dbReference>
<evidence type="ECO:0000256" key="1">
    <source>
        <dbReference type="ARBA" id="ARBA00038414"/>
    </source>
</evidence>
<dbReference type="InterPro" id="IPR053714">
    <property type="entry name" value="Iso_Racemase_Enz_sf"/>
</dbReference>
<accession>A0A7W4J2Q9</accession>
<dbReference type="PANTHER" id="PTHR28047">
    <property type="entry name" value="PROTEIN DCG1"/>
    <property type="match status" value="1"/>
</dbReference>
<dbReference type="PANTHER" id="PTHR28047:SF5">
    <property type="entry name" value="PROTEIN DCG1"/>
    <property type="match status" value="1"/>
</dbReference>
<dbReference type="EMBL" id="JABEQE010000017">
    <property type="protein sequence ID" value="MBB2173586.1"/>
    <property type="molecule type" value="Genomic_DNA"/>
</dbReference>
<reference evidence="2 3" key="1">
    <citation type="submission" date="2020-04" db="EMBL/GenBank/DDBJ databases">
        <title>Description of novel Gluconacetobacter.</title>
        <authorList>
            <person name="Sombolestani A."/>
        </authorList>
    </citation>
    <scope>NUCLEOTIDE SEQUENCE [LARGE SCALE GENOMIC DNA]</scope>
    <source>
        <strain evidence="2 3">LMG 27724</strain>
    </source>
</reference>
<dbReference type="InterPro" id="IPR001920">
    <property type="entry name" value="Asp/Glu_race"/>
</dbReference>
<sequence length="219" mass="23488">MVINPNSSDCVTEAIDREVEPFRRYGDFTIDVCGTPGAPPGVSYQTDADVIGPMVQATMAREKASAYIIACFSDPGLLGAREKFDDAIVIGCGENAIFQAMTDGDQFGIISLSIFSTRRQRRKVRMMGVAGRYVGSRGIDSNAVEATSPELLDRMVRAGRELVDLGADIVVTGCASMSHFREPLEDRLSIPVIDPVGSAVSAAIGRCILKRRHGRASAS</sequence>
<dbReference type="InterPro" id="IPR015942">
    <property type="entry name" value="Asp/Glu/hydantoin_racemase"/>
</dbReference>
<comment type="similarity">
    <text evidence="1">Belongs to the HyuE racemase family.</text>
</comment>
<gene>
    <name evidence="2" type="ORF">HLH35_15925</name>
</gene>
<organism evidence="2 3">
    <name type="scientific">Gluconacetobacter asukensis</name>
    <dbReference type="NCBI Taxonomy" id="1017181"/>
    <lineage>
        <taxon>Bacteria</taxon>
        <taxon>Pseudomonadati</taxon>
        <taxon>Pseudomonadota</taxon>
        <taxon>Alphaproteobacteria</taxon>
        <taxon>Acetobacterales</taxon>
        <taxon>Acetobacteraceae</taxon>
        <taxon>Gluconacetobacter</taxon>
    </lineage>
</organism>
<dbReference type="SUPFAM" id="SSF53681">
    <property type="entry name" value="Aspartate/glutamate racemase"/>
    <property type="match status" value="1"/>
</dbReference>
<evidence type="ECO:0000313" key="3">
    <source>
        <dbReference type="Proteomes" id="UP000577891"/>
    </source>
</evidence>
<dbReference type="GO" id="GO:0047661">
    <property type="term" value="F:amino-acid racemase activity"/>
    <property type="evidence" value="ECO:0007669"/>
    <property type="project" value="InterPro"/>
</dbReference>
<dbReference type="AlphaFoldDB" id="A0A7W4J2Q9"/>
<dbReference type="Proteomes" id="UP000577891">
    <property type="component" value="Unassembled WGS sequence"/>
</dbReference>
<name>A0A7W4J2Q9_9PROT</name>
<dbReference type="InterPro" id="IPR052186">
    <property type="entry name" value="Hydantoin_racemase-like"/>
</dbReference>